<reference evidence="3" key="1">
    <citation type="submission" date="2019-07" db="EMBL/GenBank/DDBJ databases">
        <title>Sequence of the Acinetobacter baumannii KL51 capsule biosynthesis gene cluster.</title>
        <authorList>
            <person name="Kenyon J.J."/>
            <person name="Hall R.M."/>
            <person name="Holt K.E."/>
            <person name="Baker S."/>
        </authorList>
    </citation>
    <scope>NUCLEOTIDE SEQUENCE</scope>
</reference>
<feature type="domain" description="Glycosyltransferase subfamily 4-like N-terminal" evidence="2">
    <location>
        <begin position="21"/>
        <end position="157"/>
    </location>
</feature>
<proteinExistence type="predicted"/>
<dbReference type="GO" id="GO:1901135">
    <property type="term" value="P:carbohydrate derivative metabolic process"/>
    <property type="evidence" value="ECO:0007669"/>
    <property type="project" value="UniProtKB-ARBA"/>
</dbReference>
<dbReference type="Pfam" id="PF00534">
    <property type="entry name" value="Glycos_transf_1"/>
    <property type="match status" value="1"/>
</dbReference>
<dbReference type="InterPro" id="IPR028098">
    <property type="entry name" value="Glyco_trans_4-like_N"/>
</dbReference>
<sequence length="380" mass="43244">MKFVLVSNNLTSVKNFRTDLLLDIASKGYEVHIFAPDLNSFSYEKEFLEEKKFIVHEIYLQRTGTNPIADIKTIYSIYRLLNEIKPQVLLGYTIKPIIYGTLAAYLANVPKRYNLISGLGFAFQAHEDSEKLGFIKKIINFLYKLALKKSTKVFFQNPDDKLLLSNMNILDELIPNVIVNGSGVNIEHFYHASLNLDKDTNNYMPSFLMVARLLKDKGINEYIQAARKIKVAYPNAIFNLVGGIDVNPAAISKKELDEWVKEGIINYWGQMSDVRPALEKSNIFVLPSYREGIPRAVLEAMSMGRPIITTDAPGCKETVIEGYNGFLVEVKSIDKLVDAMEKFIVDPNLVELMGKNSRKIVLEKYDVRKVNEHMITEMNL</sequence>
<dbReference type="RefSeq" id="WP_111811531.1">
    <property type="nucleotide sequence ID" value="NZ_CP096812.1"/>
</dbReference>
<dbReference type="SUPFAM" id="SSF53756">
    <property type="entry name" value="UDP-Glycosyltransferase/glycogen phosphorylase"/>
    <property type="match status" value="1"/>
</dbReference>
<dbReference type="InterPro" id="IPR001296">
    <property type="entry name" value="Glyco_trans_1"/>
</dbReference>
<dbReference type="Gene3D" id="3.40.50.2000">
    <property type="entry name" value="Glycogen Phosphorylase B"/>
    <property type="match status" value="2"/>
</dbReference>
<feature type="domain" description="Glycosyl transferase family 1" evidence="1">
    <location>
        <begin position="205"/>
        <end position="359"/>
    </location>
</feature>
<accession>A0A6B9DAB7</accession>
<organism evidence="3">
    <name type="scientific">Acinetobacter baumannii</name>
    <dbReference type="NCBI Taxonomy" id="470"/>
    <lineage>
        <taxon>Bacteria</taxon>
        <taxon>Pseudomonadati</taxon>
        <taxon>Pseudomonadota</taxon>
        <taxon>Gammaproteobacteria</taxon>
        <taxon>Moraxellales</taxon>
        <taxon>Moraxellaceae</taxon>
        <taxon>Acinetobacter</taxon>
        <taxon>Acinetobacter calcoaceticus/baumannii complex</taxon>
    </lineage>
</organism>
<evidence type="ECO:0000313" key="3">
    <source>
        <dbReference type="EMBL" id="QGW59119.1"/>
    </source>
</evidence>
<dbReference type="Pfam" id="PF13477">
    <property type="entry name" value="Glyco_trans_4_2"/>
    <property type="match status" value="1"/>
</dbReference>
<dbReference type="CDD" id="cd03808">
    <property type="entry name" value="GT4_CapM-like"/>
    <property type="match status" value="1"/>
</dbReference>
<evidence type="ECO:0000259" key="2">
    <source>
        <dbReference type="Pfam" id="PF13477"/>
    </source>
</evidence>
<gene>
    <name evidence="3" type="primary">gtr106</name>
</gene>
<name>A0A6B9DAB7_ACIBA</name>
<dbReference type="PANTHER" id="PTHR12526">
    <property type="entry name" value="GLYCOSYLTRANSFERASE"/>
    <property type="match status" value="1"/>
</dbReference>
<protein>
    <submittedName>
        <fullName evidence="3">Gtr106</fullName>
    </submittedName>
</protein>
<dbReference type="PANTHER" id="PTHR12526:SF638">
    <property type="entry name" value="SPORE COAT PROTEIN SA"/>
    <property type="match status" value="1"/>
</dbReference>
<dbReference type="AlphaFoldDB" id="A0A6B9DAB7"/>
<dbReference type="EMBL" id="MN148384">
    <property type="protein sequence ID" value="QGW59119.1"/>
    <property type="molecule type" value="Genomic_DNA"/>
</dbReference>
<evidence type="ECO:0000259" key="1">
    <source>
        <dbReference type="Pfam" id="PF00534"/>
    </source>
</evidence>
<dbReference type="GO" id="GO:0016757">
    <property type="term" value="F:glycosyltransferase activity"/>
    <property type="evidence" value="ECO:0007669"/>
    <property type="project" value="InterPro"/>
</dbReference>